<dbReference type="GO" id="GO:0006826">
    <property type="term" value="P:iron ion transport"/>
    <property type="evidence" value="ECO:0007669"/>
    <property type="project" value="TreeGrafter"/>
</dbReference>
<dbReference type="FunFam" id="2.60.40.420:FF:000045">
    <property type="entry name" value="Laccase 2"/>
    <property type="match status" value="2"/>
</dbReference>
<dbReference type="InParanoid" id="A0A1X7TZL0"/>
<dbReference type="InterPro" id="IPR011707">
    <property type="entry name" value="Cu-oxidase-like_N"/>
</dbReference>
<sequence>MDGVEHVTQCGIPPGASFTYYFYARPSGTHWYHSHSGAQRTDGLFGALIVKEKEQGNAQYTAFLNKLNDTNIQEDTYVDNPNEHTLTLLDWQKSSSLDLFTLIHSTIRYFDIDKASQLQGSGADRTYSSDGAEIGPVPYWSGLINGRGRHNSVNYINSSLSEFKVTAGQTYRFRLIGAQSLYAYRFSIEDHKLIVIATDGQFIEPIEVDYIIIHSGERYDFLLKTKSETDLVTTQQFMIRAVTLSFTATSTYATEQSAEAILNYNSATTPSSQYANIAARSQTVSQRCIDSDKCVALNCPFEKFPDNFNINCTHIHQLQLLTDYPGDLPDVATSNNSRLFFNFGFEGTRQTSTINGRNLKLPSASLAQLEASELTNIRNNEYCEDEKNENDEKKCDRDNTEEVISTDCYCTHVIEEEADQSIELVISATGPNPTQLENFLFAHPIHLHGHYFHVVDIQFGTTDPVTGRLTAGNSDIDCGGDTLCVRPRWKPNRDYSTRTGVTGRVSSKAPLKDTLLIPAGGYAVVYFKTDNPGWWFLHCHIEVHQLEGMGVIINEGGFKTPPPDGMNKCGNFQLTTNEFNEAIAVTTSPTPTPTSTEGTVSVIWIHIPHKYKLHFTDQSFSQSVCDRIMIRLSMLLEVFCLLILVSHQQVIAEVVTCNHNTPVCECTATNPNDVCEFRLDIEMLQTFTRYLLDEDEDSRGTAGSVWRINNGEWERVNPKDTLCGSSIDSTNCTQPFTVDGYTFRSFIAVNGRIPGPTLIVTEGQLVKVNVINRLASESVSVHWHGMHQRNSNWMDGVEHVTQCGIPPGASFTYIFKAEQYGTHWYHSHSGAQRTDGLFGALIVKEKEQGNLQYTAFLNKLTEMNIQQNTYVDNPGEHTLTFLDWQKSSSLDLFTLIHSTIRYFDIDKVSELSGSEPDRTRSSDNAEIGPVPYWSGLINGRGRHNDTDYSNSILSDFNVTAGNTYRFRLIGAQSLYAYRFSIEDHNLTVIATDGQFIEPVTVDYIIIHSGERYDFLLQTKAESDLVSTQQFMIRAVTLSFTVTSTYLQEQSAEAILNYNSDDTPSSEYAGIAARSQPVVERCTSTDECEALNCPFKNFPDNFNINCTHIHQLQLLTDYPGDLPDVATTANSPRLFFNFGFEGTRQTSTINGRNLKLPSASLAQLDASELTGIRNNEYCEDEKNENNEKKCDRDNTEEVISPDCYCTHVVDVEDSRSYELVISAVGPNPMSLGNFLFAHPVHLHGHYFHVVDIQFGKYNDNGELSDGNSDLNCGGDTLCVKPRWRNNRDYSTRKGMTGKISSKAPLKDTLLIPAGGYAVVYFKTDNPGWWFLHCHIEVHQLEGMGVIINEGGFKTPPPDGMNKCGDFPLATDQFISATAVTASPSPEPTLTTTTVVSTVFMPTTIQITPTNTNSGGGGGGGTKCFPPDAVVRTRNGPLLMKDVEIGMELLALSSNHELVYSPVILMLDVDDIKLANYTIIESSGNHKLTLTPNHLVHASKTNDISSSVPIFASQVKKGDKIFVAKSPDVIEAVEVVSTSSQVIKGAYAPLTREGTVVVNDVVASCYAVVNDHKFAHAGFGPLRFLYDTFHTSLHSKQKQGIAWYPSMLQSLGKVFLDDSNYKPMKVEDLIKNSN</sequence>
<dbReference type="OrthoDB" id="2121828at2759"/>
<dbReference type="InterPro" id="IPR001767">
    <property type="entry name" value="Hedgehog_Hint"/>
</dbReference>
<feature type="domain" description="Hint" evidence="8">
    <location>
        <begin position="1420"/>
        <end position="1523"/>
    </location>
</feature>
<comment type="similarity">
    <text evidence="1">Belongs to the multicopper oxidase family.</text>
</comment>
<dbReference type="SUPFAM" id="SSF51294">
    <property type="entry name" value="Hedgehog/intein (Hint) domain"/>
    <property type="match status" value="1"/>
</dbReference>
<dbReference type="GO" id="GO:0005886">
    <property type="term" value="C:plasma membrane"/>
    <property type="evidence" value="ECO:0007669"/>
    <property type="project" value="TreeGrafter"/>
</dbReference>
<dbReference type="PROSITE" id="PS00080">
    <property type="entry name" value="MULTICOPPER_OXIDASE2"/>
    <property type="match status" value="2"/>
</dbReference>
<evidence type="ECO:0000256" key="6">
    <source>
        <dbReference type="ARBA" id="ARBA00023008"/>
    </source>
</evidence>
<keyword evidence="2" id="KW-0217">Developmental protein</keyword>
<dbReference type="InterPro" id="IPR006141">
    <property type="entry name" value="Intein_N"/>
</dbReference>
<dbReference type="Pfam" id="PF07731">
    <property type="entry name" value="Cu-oxidase_2"/>
    <property type="match status" value="2"/>
</dbReference>
<dbReference type="GO" id="GO:0016539">
    <property type="term" value="P:intein-mediated protein splicing"/>
    <property type="evidence" value="ECO:0007669"/>
    <property type="project" value="InterPro"/>
</dbReference>
<dbReference type="Pfam" id="PF00394">
    <property type="entry name" value="Cu-oxidase"/>
    <property type="match status" value="2"/>
</dbReference>
<evidence type="ECO:0000256" key="7">
    <source>
        <dbReference type="SAM" id="MobiDB-lite"/>
    </source>
</evidence>
<dbReference type="InterPro" id="IPR045087">
    <property type="entry name" value="Cu-oxidase_fam"/>
</dbReference>
<dbReference type="FunFam" id="2.170.16.10:FF:000001">
    <property type="entry name" value="Indian hedgehog"/>
    <property type="match status" value="1"/>
</dbReference>
<dbReference type="InterPro" id="IPR003587">
    <property type="entry name" value="Hint_dom_N"/>
</dbReference>
<dbReference type="GO" id="GO:0007267">
    <property type="term" value="P:cell-cell signaling"/>
    <property type="evidence" value="ECO:0007669"/>
    <property type="project" value="InterPro"/>
</dbReference>
<dbReference type="Gene3D" id="2.170.16.10">
    <property type="entry name" value="Hedgehog/Intein (Hint) domain"/>
    <property type="match status" value="1"/>
</dbReference>
<dbReference type="SMART" id="SM00306">
    <property type="entry name" value="HintN"/>
    <property type="match status" value="1"/>
</dbReference>
<dbReference type="PRINTS" id="PR00632">
    <property type="entry name" value="SONICHHOG"/>
</dbReference>
<dbReference type="eggNOG" id="KOG1263">
    <property type="taxonomic scope" value="Eukaryota"/>
</dbReference>
<dbReference type="GO" id="GO:0048731">
    <property type="term" value="P:system development"/>
    <property type="evidence" value="ECO:0007669"/>
    <property type="project" value="UniProtKB-ARBA"/>
</dbReference>
<dbReference type="PANTHER" id="PTHR11709:SF394">
    <property type="entry name" value="FI03373P-RELATED"/>
    <property type="match status" value="1"/>
</dbReference>
<dbReference type="Gene3D" id="2.60.40.420">
    <property type="entry name" value="Cupredoxins - blue copper proteins"/>
    <property type="match status" value="6"/>
</dbReference>
<dbReference type="PROSITE" id="PS50817">
    <property type="entry name" value="INTEIN_N_TER"/>
    <property type="match status" value="1"/>
</dbReference>
<keyword evidence="6" id="KW-0186">Copper</keyword>
<name>A0A1X7TZL0_AMPQE</name>
<evidence type="ECO:0000259" key="8">
    <source>
        <dbReference type="SMART" id="SM00306"/>
    </source>
</evidence>
<dbReference type="CDD" id="cd13858">
    <property type="entry name" value="CuRO_1_tcLCC2_insect_like"/>
    <property type="match status" value="1"/>
</dbReference>
<organism evidence="9">
    <name type="scientific">Amphimedon queenslandica</name>
    <name type="common">Sponge</name>
    <dbReference type="NCBI Taxonomy" id="400682"/>
    <lineage>
        <taxon>Eukaryota</taxon>
        <taxon>Metazoa</taxon>
        <taxon>Porifera</taxon>
        <taxon>Demospongiae</taxon>
        <taxon>Heteroscleromorpha</taxon>
        <taxon>Haplosclerida</taxon>
        <taxon>Niphatidae</taxon>
        <taxon>Amphimedon</taxon>
    </lineage>
</organism>
<proteinExistence type="inferred from homology"/>
<protein>
    <recommendedName>
        <fullName evidence="8">Hint domain-containing protein</fullName>
    </recommendedName>
</protein>
<keyword evidence="3" id="KW-0479">Metal-binding</keyword>
<dbReference type="CDD" id="cd00081">
    <property type="entry name" value="Hint"/>
    <property type="match status" value="1"/>
</dbReference>
<dbReference type="InterPro" id="IPR002355">
    <property type="entry name" value="Cu_oxidase_Cu_BS"/>
</dbReference>
<dbReference type="InterPro" id="IPR033138">
    <property type="entry name" value="Cu_oxidase_CS"/>
</dbReference>
<dbReference type="SUPFAM" id="SSF49503">
    <property type="entry name" value="Cupredoxins"/>
    <property type="match status" value="6"/>
</dbReference>
<accession>A0A1X7TZL0</accession>
<keyword evidence="4" id="KW-0732">Signal</keyword>
<evidence type="ECO:0000256" key="1">
    <source>
        <dbReference type="ARBA" id="ARBA00010609"/>
    </source>
</evidence>
<dbReference type="Pfam" id="PF01079">
    <property type="entry name" value="Hint"/>
    <property type="match status" value="1"/>
</dbReference>
<keyword evidence="5" id="KW-0560">Oxidoreductase</keyword>
<reference evidence="9" key="1">
    <citation type="submission" date="2017-05" db="UniProtKB">
        <authorList>
            <consortium name="EnsemblMetazoa"/>
        </authorList>
    </citation>
    <scope>IDENTIFICATION</scope>
</reference>
<dbReference type="GO" id="GO:0005507">
    <property type="term" value="F:copper ion binding"/>
    <property type="evidence" value="ECO:0007669"/>
    <property type="project" value="InterPro"/>
</dbReference>
<dbReference type="CDD" id="cd13884">
    <property type="entry name" value="CuRO_2_tcLCC_insect_like"/>
    <property type="match status" value="2"/>
</dbReference>
<evidence type="ECO:0000256" key="5">
    <source>
        <dbReference type="ARBA" id="ARBA00023002"/>
    </source>
</evidence>
<evidence type="ECO:0000256" key="4">
    <source>
        <dbReference type="ARBA" id="ARBA00022729"/>
    </source>
</evidence>
<dbReference type="GO" id="GO:0016540">
    <property type="term" value="P:protein autoprocessing"/>
    <property type="evidence" value="ECO:0007669"/>
    <property type="project" value="InterPro"/>
</dbReference>
<dbReference type="PANTHER" id="PTHR11709">
    <property type="entry name" value="MULTI-COPPER OXIDASE"/>
    <property type="match status" value="1"/>
</dbReference>
<dbReference type="InterPro" id="IPR036844">
    <property type="entry name" value="Hint_dom_sf"/>
</dbReference>
<dbReference type="CDD" id="cd13905">
    <property type="entry name" value="CuRO_3_tcLLC2_insect_like"/>
    <property type="match status" value="2"/>
</dbReference>
<dbReference type="InterPro" id="IPR008972">
    <property type="entry name" value="Cupredoxin"/>
</dbReference>
<dbReference type="GO" id="GO:0016491">
    <property type="term" value="F:oxidoreductase activity"/>
    <property type="evidence" value="ECO:0007669"/>
    <property type="project" value="UniProtKB-KW"/>
</dbReference>
<evidence type="ECO:0000256" key="2">
    <source>
        <dbReference type="ARBA" id="ARBA00022473"/>
    </source>
</evidence>
<feature type="region of interest" description="Disordered" evidence="7">
    <location>
        <begin position="1406"/>
        <end position="1425"/>
    </location>
</feature>
<dbReference type="InterPro" id="IPR001657">
    <property type="entry name" value="Hedgehog"/>
</dbReference>
<dbReference type="PROSITE" id="PS00079">
    <property type="entry name" value="MULTICOPPER_OXIDASE1"/>
    <property type="match status" value="2"/>
</dbReference>
<evidence type="ECO:0000256" key="3">
    <source>
        <dbReference type="ARBA" id="ARBA00022723"/>
    </source>
</evidence>
<evidence type="ECO:0000313" key="9">
    <source>
        <dbReference type="EnsemblMetazoa" id="Aqu2.1.20765_001"/>
    </source>
</evidence>
<dbReference type="EnsemblMetazoa" id="Aqu2.1.20765_001">
    <property type="protein sequence ID" value="Aqu2.1.20765_001"/>
    <property type="gene ID" value="Aqu2.1.20765"/>
</dbReference>
<dbReference type="InterPro" id="IPR001117">
    <property type="entry name" value="Cu-oxidase_2nd"/>
</dbReference>
<dbReference type="InterPro" id="IPR011706">
    <property type="entry name" value="Cu-oxidase_C"/>
</dbReference>
<dbReference type="Pfam" id="PF07732">
    <property type="entry name" value="Cu-oxidase_3"/>
    <property type="match status" value="2"/>
</dbReference>